<comment type="caution">
    <text evidence="1">The sequence shown here is derived from an EMBL/GenBank/DDBJ whole genome shotgun (WGS) entry which is preliminary data.</text>
</comment>
<gene>
    <name evidence="1" type="ORF">GKC89_07060</name>
</gene>
<accession>A0A6A8HW63</accession>
<name>A0A6A8HW63_9LACO</name>
<evidence type="ECO:0000313" key="1">
    <source>
        <dbReference type="EMBL" id="MSA68842.1"/>
    </source>
</evidence>
<proteinExistence type="predicted"/>
<reference evidence="1" key="1">
    <citation type="journal article" date="2019" name="Nat. Med.">
        <title>A library of human gut bacterial isolates paired with longitudinal multiomics data enables mechanistic microbiome research.</title>
        <authorList>
            <person name="Poyet M."/>
            <person name="Groussin M."/>
            <person name="Gibbons S.M."/>
            <person name="Avila-Pacheco J."/>
            <person name="Jiang X."/>
            <person name="Kearney S.M."/>
            <person name="Perrotta A.R."/>
            <person name="Berdy B."/>
            <person name="Zhao S."/>
            <person name="Lieberman T.D."/>
            <person name="Swanson P.K."/>
            <person name="Smith M."/>
            <person name="Roesemann S."/>
            <person name="Alexander J.E."/>
            <person name="Rich S.A."/>
            <person name="Livny J."/>
            <person name="Vlamakis H."/>
            <person name="Clish C."/>
            <person name="Bullock K."/>
            <person name="Deik A."/>
            <person name="Scott J."/>
            <person name="Pierce K.A."/>
            <person name="Xavier R.J."/>
            <person name="Alm E.J."/>
        </authorList>
    </citation>
    <scope>NUCLEOTIDE SEQUENCE</scope>
    <source>
        <strain evidence="1">BIOML-A18</strain>
    </source>
</reference>
<protein>
    <submittedName>
        <fullName evidence="1">Uncharacterized protein</fullName>
    </submittedName>
</protein>
<dbReference type="AlphaFoldDB" id="A0A6A8HW63"/>
<organism evidence="1">
    <name type="scientific">Ligilactobacillus ruminis</name>
    <dbReference type="NCBI Taxonomy" id="1623"/>
    <lineage>
        <taxon>Bacteria</taxon>
        <taxon>Bacillati</taxon>
        <taxon>Bacillota</taxon>
        <taxon>Bacilli</taxon>
        <taxon>Lactobacillales</taxon>
        <taxon>Lactobacillaceae</taxon>
        <taxon>Ligilactobacillus</taxon>
    </lineage>
</organism>
<dbReference type="EMBL" id="WKOD01000019">
    <property type="protein sequence ID" value="MSA68842.1"/>
    <property type="molecule type" value="Genomic_DNA"/>
</dbReference>
<sequence length="233" mass="27514">MRGAPKERIGISKSHGKLQFFIRNYGKKIYLPENHELVIPLLQKYYEEKCLEITEKRIEAVDAFLKIDSSTSCEEIYDNMDPKLRQFINPLGLTLDEKIERWNNMKYEPYLAHPEELVFNTDGGDKVRSKSEKIIADILYKHGVLYHYEMPLFIGNKMIVPDFTIYDAKNNRIIYWEHLGMMDNPQYFMRAMDKYKMYVLAEKDVFLTMESGNKPLDIDMVEKKAAEFSILNN</sequence>
<dbReference type="RefSeq" id="WP_154237071.1">
    <property type="nucleotide sequence ID" value="NZ_WKNS01000020.1"/>
</dbReference>